<feature type="compositionally biased region" description="Basic and acidic residues" evidence="1">
    <location>
        <begin position="291"/>
        <end position="306"/>
    </location>
</feature>
<dbReference type="EMBL" id="KB293569">
    <property type="protein sequence ID" value="ELU15821.1"/>
    <property type="molecule type" value="Genomic_DNA"/>
</dbReference>
<dbReference type="OrthoDB" id="6280612at2759"/>
<proteinExistence type="predicted"/>
<gene>
    <name evidence="2" type="ORF">CAPTEDRAFT_215767</name>
</gene>
<feature type="compositionally biased region" description="Pro residues" evidence="1">
    <location>
        <begin position="328"/>
        <end position="345"/>
    </location>
</feature>
<dbReference type="AlphaFoldDB" id="R7VHP4"/>
<dbReference type="HOGENOM" id="CLU_534482_0_0_1"/>
<name>R7VHP4_CAPTE</name>
<sequence length="510" mass="56806">MSTARINLKSIDYFKFKKLVIDGNRDDYAQCSKEVKLLCDYVQTLKFRDEEFDDVGDRSRFEEICGLYKQILSSKRIDSIDMRIKSGWWGDHKNAYSAGKIKPAALKELLIQKASSWISRHGEGLLKEKDVAVKIDGPGLYVFKHREHQCFQFVGMAEKLIQMCAEKLRTAFDGSSHEPLAALLLISMASDWDFYFLPVAPSDSEKVLRVLENDLILKHDCIWPHGLNFKLNISSLLEVSEFRKSCLRHHWPPEGDVGDEEINLRLLREQVSKVVASPASSESSVASTQSDKTEERSKPGKTERPKSAKAAPKNNSRPASASAEKPAKAPPSPRKLPPTPKPPASPAKRPQSAKTPRPATATNTAKKSPRTPDSPKSSPVEEKSKLPARKIPKPKASPTESKILAPKVEEQKVEEVQDPEAEPVKEPEPVIEVKEVQQPPVTPEPEVEEEAEPGPLKRQGTYEVLPTDEDDEGKENNYVPDSPEGSDNESGSKAVRPTTLETDELLVNNN</sequence>
<feature type="compositionally biased region" description="Low complexity" evidence="1">
    <location>
        <begin position="275"/>
        <end position="290"/>
    </location>
</feature>
<protein>
    <submittedName>
        <fullName evidence="2 3">Uncharacterized protein</fullName>
    </submittedName>
</protein>
<evidence type="ECO:0000313" key="2">
    <source>
        <dbReference type="EMBL" id="ELU15821.1"/>
    </source>
</evidence>
<evidence type="ECO:0000313" key="4">
    <source>
        <dbReference type="Proteomes" id="UP000014760"/>
    </source>
</evidence>
<feature type="compositionally biased region" description="Basic and acidic residues" evidence="1">
    <location>
        <begin position="422"/>
        <end position="435"/>
    </location>
</feature>
<feature type="region of interest" description="Disordered" evidence="1">
    <location>
        <begin position="275"/>
        <end position="510"/>
    </location>
</feature>
<accession>R7VHP4</accession>
<reference evidence="4" key="1">
    <citation type="submission" date="2012-12" db="EMBL/GenBank/DDBJ databases">
        <authorList>
            <person name="Hellsten U."/>
            <person name="Grimwood J."/>
            <person name="Chapman J.A."/>
            <person name="Shapiro H."/>
            <person name="Aerts A."/>
            <person name="Otillar R.P."/>
            <person name="Terry A.Y."/>
            <person name="Boore J.L."/>
            <person name="Simakov O."/>
            <person name="Marletaz F."/>
            <person name="Cho S.-J."/>
            <person name="Edsinger-Gonzales E."/>
            <person name="Havlak P."/>
            <person name="Kuo D.-H."/>
            <person name="Larsson T."/>
            <person name="Lv J."/>
            <person name="Arendt D."/>
            <person name="Savage R."/>
            <person name="Osoegawa K."/>
            <person name="de Jong P."/>
            <person name="Lindberg D.R."/>
            <person name="Seaver E.C."/>
            <person name="Weisblat D.A."/>
            <person name="Putnam N.H."/>
            <person name="Grigoriev I.V."/>
            <person name="Rokhsar D.S."/>
        </authorList>
    </citation>
    <scope>NUCLEOTIDE SEQUENCE</scope>
    <source>
        <strain evidence="4">I ESC-2004</strain>
    </source>
</reference>
<reference evidence="2 4" key="2">
    <citation type="journal article" date="2013" name="Nature">
        <title>Insights into bilaterian evolution from three spiralian genomes.</title>
        <authorList>
            <person name="Simakov O."/>
            <person name="Marletaz F."/>
            <person name="Cho S.J."/>
            <person name="Edsinger-Gonzales E."/>
            <person name="Havlak P."/>
            <person name="Hellsten U."/>
            <person name="Kuo D.H."/>
            <person name="Larsson T."/>
            <person name="Lv J."/>
            <person name="Arendt D."/>
            <person name="Savage R."/>
            <person name="Osoegawa K."/>
            <person name="de Jong P."/>
            <person name="Grimwood J."/>
            <person name="Chapman J.A."/>
            <person name="Shapiro H."/>
            <person name="Aerts A."/>
            <person name="Otillar R.P."/>
            <person name="Terry A.Y."/>
            <person name="Boore J.L."/>
            <person name="Grigoriev I.V."/>
            <person name="Lindberg D.R."/>
            <person name="Seaver E.C."/>
            <person name="Weisblat D.A."/>
            <person name="Putnam N.H."/>
            <person name="Rokhsar D.S."/>
        </authorList>
    </citation>
    <scope>NUCLEOTIDE SEQUENCE</scope>
    <source>
        <strain evidence="2 4">I ESC-2004</strain>
    </source>
</reference>
<reference evidence="3" key="3">
    <citation type="submission" date="2015-06" db="UniProtKB">
        <authorList>
            <consortium name="EnsemblMetazoa"/>
        </authorList>
    </citation>
    <scope>IDENTIFICATION</scope>
</reference>
<organism evidence="2">
    <name type="scientific">Capitella teleta</name>
    <name type="common">Polychaete worm</name>
    <dbReference type="NCBI Taxonomy" id="283909"/>
    <lineage>
        <taxon>Eukaryota</taxon>
        <taxon>Metazoa</taxon>
        <taxon>Spiralia</taxon>
        <taxon>Lophotrochozoa</taxon>
        <taxon>Annelida</taxon>
        <taxon>Polychaeta</taxon>
        <taxon>Sedentaria</taxon>
        <taxon>Scolecida</taxon>
        <taxon>Capitellidae</taxon>
        <taxon>Capitella</taxon>
    </lineage>
</organism>
<dbReference type="EMBL" id="AMQN01004461">
    <property type="status" value="NOT_ANNOTATED_CDS"/>
    <property type="molecule type" value="Genomic_DNA"/>
</dbReference>
<dbReference type="OMA" id="PDIMQIV"/>
<keyword evidence="4" id="KW-1185">Reference proteome</keyword>
<dbReference type="EnsemblMetazoa" id="CapteT215767">
    <property type="protein sequence ID" value="CapteP215767"/>
    <property type="gene ID" value="CapteG215767"/>
</dbReference>
<evidence type="ECO:0000313" key="3">
    <source>
        <dbReference type="EnsemblMetazoa" id="CapteP215767"/>
    </source>
</evidence>
<dbReference type="Proteomes" id="UP000014760">
    <property type="component" value="Unassembled WGS sequence"/>
</dbReference>
<evidence type="ECO:0000256" key="1">
    <source>
        <dbReference type="SAM" id="MobiDB-lite"/>
    </source>
</evidence>